<dbReference type="OrthoDB" id="5809921at2"/>
<name>A0A1H3ZW83_SELRU</name>
<reference evidence="3 4" key="1">
    <citation type="submission" date="2016-10" db="EMBL/GenBank/DDBJ databases">
        <authorList>
            <person name="de Groot N.N."/>
        </authorList>
    </citation>
    <scope>NUCLEOTIDE SEQUENCE [LARGE SCALE GENOMIC DNA]</scope>
    <source>
        <strain evidence="3 4">DSM 2872</strain>
    </source>
</reference>
<dbReference type="SUPFAM" id="SSF50891">
    <property type="entry name" value="Cyclophilin-like"/>
    <property type="match status" value="1"/>
</dbReference>
<dbReference type="InterPro" id="IPR008589">
    <property type="entry name" value="MupG"/>
</dbReference>
<evidence type="ECO:0000313" key="3">
    <source>
        <dbReference type="EMBL" id="SEA28023.1"/>
    </source>
</evidence>
<dbReference type="InterPro" id="IPR017853">
    <property type="entry name" value="GH"/>
</dbReference>
<dbReference type="PANTHER" id="PTHR38435:SF2">
    <property type="entry name" value="DUF871 DOMAIN-CONTAINING PROTEIN"/>
    <property type="match status" value="1"/>
</dbReference>
<dbReference type="Pfam" id="PF05913">
    <property type="entry name" value="MupG_C"/>
    <property type="match status" value="1"/>
</dbReference>
<accession>A0A1H3ZW83</accession>
<dbReference type="AlphaFoldDB" id="A0A1H3ZW83"/>
<dbReference type="Gene3D" id="3.20.20.70">
    <property type="entry name" value="Aldolase class I"/>
    <property type="match status" value="1"/>
</dbReference>
<evidence type="ECO:0000259" key="1">
    <source>
        <dbReference type="Pfam" id="PF05913"/>
    </source>
</evidence>
<dbReference type="Pfam" id="PF19200">
    <property type="entry name" value="MupG_N"/>
    <property type="match status" value="1"/>
</dbReference>
<dbReference type="Proteomes" id="UP000183469">
    <property type="component" value="Unassembled WGS sequence"/>
</dbReference>
<dbReference type="InterPro" id="IPR013785">
    <property type="entry name" value="Aldolase_TIM"/>
</dbReference>
<dbReference type="EMBL" id="FNQG01000013">
    <property type="protein sequence ID" value="SEA28023.1"/>
    <property type="molecule type" value="Genomic_DNA"/>
</dbReference>
<organism evidence="3 4">
    <name type="scientific">Selenomonas ruminantium</name>
    <dbReference type="NCBI Taxonomy" id="971"/>
    <lineage>
        <taxon>Bacteria</taxon>
        <taxon>Bacillati</taxon>
        <taxon>Bacillota</taxon>
        <taxon>Negativicutes</taxon>
        <taxon>Selenomonadales</taxon>
        <taxon>Selenomonadaceae</taxon>
        <taxon>Selenomonas</taxon>
    </lineage>
</organism>
<dbReference type="SUPFAM" id="SSF51445">
    <property type="entry name" value="(Trans)glycosidases"/>
    <property type="match status" value="1"/>
</dbReference>
<gene>
    <name evidence="3" type="ORF">SAMN05660648_02610</name>
</gene>
<feature type="domain" description="6-phospho-N-acetylmuramidase C-terminal" evidence="1">
    <location>
        <begin position="256"/>
        <end position="356"/>
    </location>
</feature>
<evidence type="ECO:0000259" key="2">
    <source>
        <dbReference type="Pfam" id="PF19200"/>
    </source>
</evidence>
<dbReference type="InterPro" id="IPR029000">
    <property type="entry name" value="Cyclophilin-like_dom_sf"/>
</dbReference>
<evidence type="ECO:0000313" key="4">
    <source>
        <dbReference type="Proteomes" id="UP000183469"/>
    </source>
</evidence>
<dbReference type="PANTHER" id="PTHR38435">
    <property type="match status" value="1"/>
</dbReference>
<protein>
    <recommendedName>
        <fullName evidence="5">Outer surface protein</fullName>
    </recommendedName>
</protein>
<evidence type="ECO:0008006" key="5">
    <source>
        <dbReference type="Google" id="ProtNLM"/>
    </source>
</evidence>
<dbReference type="RefSeq" id="WP_074673176.1">
    <property type="nucleotide sequence ID" value="NZ_FNQG01000013.1"/>
</dbReference>
<proteinExistence type="predicted"/>
<dbReference type="Gene3D" id="2.40.100.10">
    <property type="entry name" value="Cyclophilin-like"/>
    <property type="match status" value="1"/>
</dbReference>
<dbReference type="InterPro" id="IPR043894">
    <property type="entry name" value="MupG_C"/>
</dbReference>
<dbReference type="InterPro" id="IPR043797">
    <property type="entry name" value="MupG_N"/>
</dbReference>
<sequence length="360" mass="39663">MENGISLYPGQGTPVEQSLAIIEEAAGCGLRRLFLALPEYPTDLGDIKGELSAILKAARQNDMEVVANVTPQTQERLELPELSPSLFRIWGIKTLRLAEGFSPAEIATLSQNRQGIRIALNASTVTSRIIAALVELKANFRQIEALHSFYPRPFTGLSEDLLVRKTMLLHKAGIRVGAFVPGANRQHNFCKAGCPTLENHREETASLAARHLVALGIDAIFLGDLPPLPEELQAISQLSDKAVTLQAKWLTPNPQLRQHLQHVFTARQDVAQNAVRAGDSQDFWQDTDLQIAPENAVSRPLGAITVDNERNLPYMGEVQICRSNLPADTGVNVAAQIDSRELNLIEYISPGRKFSFIFHE</sequence>
<feature type="domain" description="6-phospho-N-acetylmuramidase N-terminal" evidence="2">
    <location>
        <begin position="4"/>
        <end position="237"/>
    </location>
</feature>